<dbReference type="CDD" id="cd06150">
    <property type="entry name" value="YjgF_YER057c_UK114_like_2"/>
    <property type="match status" value="1"/>
</dbReference>
<sequence>MLIERNHTNQRMSQIVQYGGVVYVAGQVASGAPGGSVAEQTSDILGRIDALLREANTDKSKILTATIWLTDIGTFDEMNGVWDGWLLPGQAPARACVEAKLAAPQYTVEVMVAAAAA</sequence>
<dbReference type="AlphaFoldDB" id="A0A6L9UGI6"/>
<dbReference type="InterPro" id="IPR006175">
    <property type="entry name" value="YjgF/YER057c/UK114"/>
</dbReference>
<dbReference type="PANTHER" id="PTHR47328">
    <property type="match status" value="1"/>
</dbReference>
<dbReference type="InterPro" id="IPR035959">
    <property type="entry name" value="RutC-like_sf"/>
</dbReference>
<proteinExistence type="predicted"/>
<evidence type="ECO:0000313" key="2">
    <source>
        <dbReference type="Proteomes" id="UP000483035"/>
    </source>
</evidence>
<dbReference type="Pfam" id="PF01042">
    <property type="entry name" value="Ribonuc_L-PSP"/>
    <property type="match status" value="1"/>
</dbReference>
<protein>
    <submittedName>
        <fullName evidence="1">RidA family protein</fullName>
    </submittedName>
</protein>
<comment type="caution">
    <text evidence="1">The sequence shown here is derived from an EMBL/GenBank/DDBJ whole genome shotgun (WGS) entry which is preliminary data.</text>
</comment>
<dbReference type="InterPro" id="IPR035709">
    <property type="entry name" value="YoaB-like"/>
</dbReference>
<gene>
    <name evidence="1" type="ORF">GR212_33565</name>
</gene>
<dbReference type="SUPFAM" id="SSF55298">
    <property type="entry name" value="YjgF-like"/>
    <property type="match status" value="1"/>
</dbReference>
<dbReference type="PANTHER" id="PTHR47328:SF1">
    <property type="entry name" value="RUTC FAMILY PROTEIN YOAB"/>
    <property type="match status" value="1"/>
</dbReference>
<accession>A0A6L9UGI6</accession>
<dbReference type="EMBL" id="WUEY01000031">
    <property type="protein sequence ID" value="NEI74479.1"/>
    <property type="molecule type" value="Genomic_DNA"/>
</dbReference>
<name>A0A6L9UGI6_9HYPH</name>
<reference evidence="1 2" key="1">
    <citation type="submission" date="2019-12" db="EMBL/GenBank/DDBJ databases">
        <title>Rhizobium genotypes associated with high levels of biological nitrogen fixation by grain legumes in a temperate-maritime cropping system.</title>
        <authorList>
            <person name="Maluk M."/>
            <person name="Francesc Ferrando Molina F."/>
            <person name="Lopez Del Egido L."/>
            <person name="Lafos M."/>
            <person name="Langarica-Fuentes A."/>
            <person name="Gebre Yohannes G."/>
            <person name="Young M.W."/>
            <person name="Martin P."/>
            <person name="Gantlett R."/>
            <person name="Kenicer G."/>
            <person name="Hawes C."/>
            <person name="Begg G.S."/>
            <person name="Quilliam R.S."/>
            <person name="Squire G.R."/>
            <person name="Poole P.S."/>
            <person name="Young P.W."/>
            <person name="Iannetta P.M."/>
            <person name="James E.K."/>
        </authorList>
    </citation>
    <scope>NUCLEOTIDE SEQUENCE [LARGE SCALE GENOMIC DNA]</scope>
    <source>
        <strain evidence="1 2">JHI1118</strain>
    </source>
</reference>
<dbReference type="Gene3D" id="3.30.1330.40">
    <property type="entry name" value="RutC-like"/>
    <property type="match status" value="1"/>
</dbReference>
<dbReference type="RefSeq" id="WP_163993807.1">
    <property type="nucleotide sequence ID" value="NZ_WUEY01000031.1"/>
</dbReference>
<organism evidence="1 2">
    <name type="scientific">Rhizobium lusitanum</name>
    <dbReference type="NCBI Taxonomy" id="293958"/>
    <lineage>
        <taxon>Bacteria</taxon>
        <taxon>Pseudomonadati</taxon>
        <taxon>Pseudomonadota</taxon>
        <taxon>Alphaproteobacteria</taxon>
        <taxon>Hyphomicrobiales</taxon>
        <taxon>Rhizobiaceae</taxon>
        <taxon>Rhizobium/Agrobacterium group</taxon>
        <taxon>Rhizobium</taxon>
    </lineage>
</organism>
<evidence type="ECO:0000313" key="1">
    <source>
        <dbReference type="EMBL" id="NEI74479.1"/>
    </source>
</evidence>
<dbReference type="Proteomes" id="UP000483035">
    <property type="component" value="Unassembled WGS sequence"/>
</dbReference>